<reference evidence="1 2" key="3">
    <citation type="journal article" date="2013" name="Rice">
        <title>Improvement of the Oryza sativa Nipponbare reference genome using next generation sequence and optical map data.</title>
        <authorList>
            <person name="Kawahara Y."/>
            <person name="de la Bastide M."/>
            <person name="Hamilton J.P."/>
            <person name="Kanamori H."/>
            <person name="McCombie W.R."/>
            <person name="Ouyang S."/>
            <person name="Schwartz D.C."/>
            <person name="Tanaka T."/>
            <person name="Wu J."/>
            <person name="Zhou S."/>
            <person name="Childs K.L."/>
            <person name="Davidson R.M."/>
            <person name="Lin H."/>
            <person name="Quesada-Ocampo L."/>
            <person name="Vaillancourt B."/>
            <person name="Sakai H."/>
            <person name="Lee S.S."/>
            <person name="Kim J."/>
            <person name="Numa H."/>
            <person name="Itoh T."/>
            <person name="Buell C.R."/>
            <person name="Matsumoto T."/>
        </authorList>
    </citation>
    <scope>NUCLEOTIDE SEQUENCE [LARGE SCALE GENOMIC DNA]</scope>
    <source>
        <strain evidence="2">cv. Nipponbare</strain>
    </source>
</reference>
<gene>
    <name evidence="1" type="ordered locus">Os05g0547200</name>
    <name evidence="1" type="ORF">OSNPB_050547200</name>
</gene>
<reference evidence="1 2" key="2">
    <citation type="journal article" date="2013" name="Plant Cell Physiol.">
        <title>Rice Annotation Project Database (RAP-DB): an integrative and interactive database for rice genomics.</title>
        <authorList>
            <person name="Sakai H."/>
            <person name="Lee S.S."/>
            <person name="Tanaka T."/>
            <person name="Numa H."/>
            <person name="Kim J."/>
            <person name="Kawahara Y."/>
            <person name="Wakimoto H."/>
            <person name="Yang C.C."/>
            <person name="Iwamoto M."/>
            <person name="Abe T."/>
            <person name="Yamada Y."/>
            <person name="Muto A."/>
            <person name="Inokuchi H."/>
            <person name="Ikemura T."/>
            <person name="Matsumoto T."/>
            <person name="Sasaki T."/>
            <person name="Itoh T."/>
        </authorList>
    </citation>
    <scope>NUCLEOTIDE SEQUENCE [LARGE SCALE GENOMIC DNA]</scope>
    <source>
        <strain evidence="2">cv. Nipponbare</strain>
    </source>
</reference>
<dbReference type="PaxDb" id="39947-A0A0N7KL68"/>
<accession>A0A0N7KL68</accession>
<dbReference type="EMBL" id="AP014961">
    <property type="protein sequence ID" value="BAS95177.1"/>
    <property type="molecule type" value="Genomic_DNA"/>
</dbReference>
<sequence length="83" mass="8952">MIILLATWLGRRRSVTREERGGGGGEEMRMVVRNSSLAEVAAGLEEYFLKASVGCVAGDAMSSHLESSMGCRIEAFMPLITTT</sequence>
<dbReference type="AlphaFoldDB" id="A0A0N7KL68"/>
<reference evidence="2" key="1">
    <citation type="journal article" date="2005" name="Nature">
        <title>The map-based sequence of the rice genome.</title>
        <authorList>
            <consortium name="International rice genome sequencing project (IRGSP)"/>
            <person name="Matsumoto T."/>
            <person name="Wu J."/>
            <person name="Kanamori H."/>
            <person name="Katayose Y."/>
            <person name="Fujisawa M."/>
            <person name="Namiki N."/>
            <person name="Mizuno H."/>
            <person name="Yamamoto K."/>
            <person name="Antonio B.A."/>
            <person name="Baba T."/>
            <person name="Sakata K."/>
            <person name="Nagamura Y."/>
            <person name="Aoki H."/>
            <person name="Arikawa K."/>
            <person name="Arita K."/>
            <person name="Bito T."/>
            <person name="Chiden Y."/>
            <person name="Fujitsuka N."/>
            <person name="Fukunaka R."/>
            <person name="Hamada M."/>
            <person name="Harada C."/>
            <person name="Hayashi A."/>
            <person name="Hijishita S."/>
            <person name="Honda M."/>
            <person name="Hosokawa S."/>
            <person name="Ichikawa Y."/>
            <person name="Idonuma A."/>
            <person name="Iijima M."/>
            <person name="Ikeda M."/>
            <person name="Ikeno M."/>
            <person name="Ito K."/>
            <person name="Ito S."/>
            <person name="Ito T."/>
            <person name="Ito Y."/>
            <person name="Ito Y."/>
            <person name="Iwabuchi A."/>
            <person name="Kamiya K."/>
            <person name="Karasawa W."/>
            <person name="Kurita K."/>
            <person name="Katagiri S."/>
            <person name="Kikuta A."/>
            <person name="Kobayashi H."/>
            <person name="Kobayashi N."/>
            <person name="Machita K."/>
            <person name="Maehara T."/>
            <person name="Masukawa M."/>
            <person name="Mizubayashi T."/>
            <person name="Mukai Y."/>
            <person name="Nagasaki H."/>
            <person name="Nagata Y."/>
            <person name="Naito S."/>
            <person name="Nakashima M."/>
            <person name="Nakama Y."/>
            <person name="Nakamichi Y."/>
            <person name="Nakamura M."/>
            <person name="Meguro A."/>
            <person name="Negishi M."/>
            <person name="Ohta I."/>
            <person name="Ohta T."/>
            <person name="Okamoto M."/>
            <person name="Ono N."/>
            <person name="Saji S."/>
            <person name="Sakaguchi M."/>
            <person name="Sakai K."/>
            <person name="Shibata M."/>
            <person name="Shimokawa T."/>
            <person name="Song J."/>
            <person name="Takazaki Y."/>
            <person name="Terasawa K."/>
            <person name="Tsugane M."/>
            <person name="Tsuji K."/>
            <person name="Ueda S."/>
            <person name="Waki K."/>
            <person name="Yamagata H."/>
            <person name="Yamamoto M."/>
            <person name="Yamamoto S."/>
            <person name="Yamane H."/>
            <person name="Yoshiki S."/>
            <person name="Yoshihara R."/>
            <person name="Yukawa K."/>
            <person name="Zhong H."/>
            <person name="Yano M."/>
            <person name="Yuan Q."/>
            <person name="Ouyang S."/>
            <person name="Liu J."/>
            <person name="Jones K.M."/>
            <person name="Gansberger K."/>
            <person name="Moffat K."/>
            <person name="Hill J."/>
            <person name="Bera J."/>
            <person name="Fadrosh D."/>
            <person name="Jin S."/>
            <person name="Johri S."/>
            <person name="Kim M."/>
            <person name="Overton L."/>
            <person name="Reardon M."/>
            <person name="Tsitrin T."/>
            <person name="Vuong H."/>
            <person name="Weaver B."/>
            <person name="Ciecko A."/>
            <person name="Tallon L."/>
            <person name="Jackson J."/>
            <person name="Pai G."/>
            <person name="Aken S.V."/>
            <person name="Utterback T."/>
            <person name="Reidmuller S."/>
            <person name="Feldblyum T."/>
            <person name="Hsiao J."/>
            <person name="Zismann V."/>
            <person name="Iobst S."/>
            <person name="de Vazeille A.R."/>
            <person name="Buell C.R."/>
            <person name="Ying K."/>
            <person name="Li Y."/>
            <person name="Lu T."/>
            <person name="Huang Y."/>
            <person name="Zhao Q."/>
            <person name="Feng Q."/>
            <person name="Zhang L."/>
            <person name="Zhu J."/>
            <person name="Weng Q."/>
            <person name="Mu J."/>
            <person name="Lu Y."/>
            <person name="Fan D."/>
            <person name="Liu Y."/>
            <person name="Guan J."/>
            <person name="Zhang Y."/>
            <person name="Yu S."/>
            <person name="Liu X."/>
            <person name="Zhang Y."/>
            <person name="Hong G."/>
            <person name="Han B."/>
            <person name="Choisne N."/>
            <person name="Demange N."/>
            <person name="Orjeda G."/>
            <person name="Samain S."/>
            <person name="Cattolico L."/>
            <person name="Pelletier E."/>
            <person name="Couloux A."/>
            <person name="Segurens B."/>
            <person name="Wincker P."/>
            <person name="D'Hont A."/>
            <person name="Scarpelli C."/>
            <person name="Weissenbach J."/>
            <person name="Salanoubat M."/>
            <person name="Quetier F."/>
            <person name="Yu Y."/>
            <person name="Kim H.R."/>
            <person name="Rambo T."/>
            <person name="Currie J."/>
            <person name="Collura K."/>
            <person name="Luo M."/>
            <person name="Yang T."/>
            <person name="Ammiraju J.S.S."/>
            <person name="Engler F."/>
            <person name="Soderlund C."/>
            <person name="Wing R.A."/>
            <person name="Palmer L.E."/>
            <person name="de la Bastide M."/>
            <person name="Spiegel L."/>
            <person name="Nascimento L."/>
            <person name="Zutavern T."/>
            <person name="O'Shaughnessy A."/>
            <person name="Dike S."/>
            <person name="Dedhia N."/>
            <person name="Preston R."/>
            <person name="Balija V."/>
            <person name="McCombie W.R."/>
            <person name="Chow T."/>
            <person name="Chen H."/>
            <person name="Chung M."/>
            <person name="Chen C."/>
            <person name="Shaw J."/>
            <person name="Wu H."/>
            <person name="Hsiao K."/>
            <person name="Chao Y."/>
            <person name="Chu M."/>
            <person name="Cheng C."/>
            <person name="Hour A."/>
            <person name="Lee P."/>
            <person name="Lin S."/>
            <person name="Lin Y."/>
            <person name="Liou J."/>
            <person name="Liu S."/>
            <person name="Hsing Y."/>
            <person name="Raghuvanshi S."/>
            <person name="Mohanty A."/>
            <person name="Bharti A.K."/>
            <person name="Gaur A."/>
            <person name="Gupta V."/>
            <person name="Kumar D."/>
            <person name="Ravi V."/>
            <person name="Vij S."/>
            <person name="Kapur A."/>
            <person name="Khurana P."/>
            <person name="Khurana P."/>
            <person name="Khurana J.P."/>
            <person name="Tyagi A.K."/>
            <person name="Gaikwad K."/>
            <person name="Singh A."/>
            <person name="Dalal V."/>
            <person name="Srivastava S."/>
            <person name="Dixit A."/>
            <person name="Pal A.K."/>
            <person name="Ghazi I.A."/>
            <person name="Yadav M."/>
            <person name="Pandit A."/>
            <person name="Bhargava A."/>
            <person name="Sureshbabu K."/>
            <person name="Batra K."/>
            <person name="Sharma T.R."/>
            <person name="Mohapatra T."/>
            <person name="Singh N.K."/>
            <person name="Messing J."/>
            <person name="Nelson A.B."/>
            <person name="Fuks G."/>
            <person name="Kavchok S."/>
            <person name="Keizer G."/>
            <person name="Linton E."/>
            <person name="Llaca V."/>
            <person name="Song R."/>
            <person name="Tanyolac B."/>
            <person name="Young S."/>
            <person name="Ho-Il K."/>
            <person name="Hahn J.H."/>
            <person name="Sangsakoo G."/>
            <person name="Vanavichit A."/>
            <person name="de Mattos Luiz.A.T."/>
            <person name="Zimmer P.D."/>
            <person name="Malone G."/>
            <person name="Dellagostin O."/>
            <person name="de Oliveira A.C."/>
            <person name="Bevan M."/>
            <person name="Bancroft I."/>
            <person name="Minx P."/>
            <person name="Cordum H."/>
            <person name="Wilson R."/>
            <person name="Cheng Z."/>
            <person name="Jin W."/>
            <person name="Jiang J."/>
            <person name="Leong S.A."/>
            <person name="Iwama H."/>
            <person name="Gojobori T."/>
            <person name="Itoh T."/>
            <person name="Niimura Y."/>
            <person name="Fujii Y."/>
            <person name="Habara T."/>
            <person name="Sakai H."/>
            <person name="Sato Y."/>
            <person name="Wilson G."/>
            <person name="Kumar K."/>
            <person name="McCouch S."/>
            <person name="Juretic N."/>
            <person name="Hoen D."/>
            <person name="Wright S."/>
            <person name="Bruskiewich R."/>
            <person name="Bureau T."/>
            <person name="Miyao A."/>
            <person name="Hirochika H."/>
            <person name="Nishikawa T."/>
            <person name="Kadowaki K."/>
            <person name="Sugiura M."/>
            <person name="Burr B."/>
            <person name="Sasaki T."/>
        </authorList>
    </citation>
    <scope>NUCLEOTIDE SEQUENCE [LARGE SCALE GENOMIC DNA]</scope>
    <source>
        <strain evidence="2">cv. Nipponbare</strain>
    </source>
</reference>
<proteinExistence type="predicted"/>
<name>A0A0N7KL68_ORYSJ</name>
<dbReference type="Gramene" id="Os05t0547200-00">
    <property type="protein sequence ID" value="Os05t0547200-00"/>
    <property type="gene ID" value="Os05g0547200"/>
</dbReference>
<dbReference type="InParanoid" id="A0A0N7KL68"/>
<evidence type="ECO:0000313" key="1">
    <source>
        <dbReference type="EMBL" id="BAS95177.1"/>
    </source>
</evidence>
<protein>
    <submittedName>
        <fullName evidence="1">Os05g0547200 protein</fullName>
    </submittedName>
</protein>
<evidence type="ECO:0000313" key="2">
    <source>
        <dbReference type="Proteomes" id="UP000059680"/>
    </source>
</evidence>
<organism evidence="1 2">
    <name type="scientific">Oryza sativa subsp. japonica</name>
    <name type="common">Rice</name>
    <dbReference type="NCBI Taxonomy" id="39947"/>
    <lineage>
        <taxon>Eukaryota</taxon>
        <taxon>Viridiplantae</taxon>
        <taxon>Streptophyta</taxon>
        <taxon>Embryophyta</taxon>
        <taxon>Tracheophyta</taxon>
        <taxon>Spermatophyta</taxon>
        <taxon>Magnoliopsida</taxon>
        <taxon>Liliopsida</taxon>
        <taxon>Poales</taxon>
        <taxon>Poaceae</taxon>
        <taxon>BOP clade</taxon>
        <taxon>Oryzoideae</taxon>
        <taxon>Oryzeae</taxon>
        <taxon>Oryzinae</taxon>
        <taxon>Oryza</taxon>
        <taxon>Oryza sativa</taxon>
    </lineage>
</organism>
<keyword evidence="2" id="KW-1185">Reference proteome</keyword>
<dbReference type="Proteomes" id="UP000059680">
    <property type="component" value="Chromosome 5"/>
</dbReference>